<protein>
    <submittedName>
        <fullName evidence="8">Radical SAM protein</fullName>
    </submittedName>
</protein>
<dbReference type="InterPro" id="IPR058240">
    <property type="entry name" value="rSAM_sf"/>
</dbReference>
<dbReference type="CDD" id="cd01335">
    <property type="entry name" value="Radical_SAM"/>
    <property type="match status" value="1"/>
</dbReference>
<dbReference type="Pfam" id="PF13186">
    <property type="entry name" value="SPASM"/>
    <property type="match status" value="1"/>
</dbReference>
<dbReference type="RefSeq" id="WP_283759887.1">
    <property type="nucleotide sequence ID" value="NZ_JAQOSQ010000029.1"/>
</dbReference>
<evidence type="ECO:0000256" key="3">
    <source>
        <dbReference type="ARBA" id="ARBA00022691"/>
    </source>
</evidence>
<name>A0ABT7C2E9_9CYAN</name>
<evidence type="ECO:0000256" key="2">
    <source>
        <dbReference type="ARBA" id="ARBA00022485"/>
    </source>
</evidence>
<comment type="cofactor">
    <cofactor evidence="1">
        <name>[4Fe-4S] cluster</name>
        <dbReference type="ChEBI" id="CHEBI:49883"/>
    </cofactor>
</comment>
<keyword evidence="9" id="KW-1185">Reference proteome</keyword>
<sequence length="466" mass="52590">MNFASQSDYNVFIALNQGRTLAYNTKTQAFSLWDNEDINVYNSVAQESIHIEAPQLQDFVKGGYIVADSFNEKAEIESEYNLQRDASGLLSLTILPTVSCNFGCDYCTQGADKPHVKMLPEVQDAIVEFVKSKVKKIKALSVHWFGGEPLLEPGIIRSLSDRLLEICDREDIIYYSTMITNGWFLNAKIAQDLDLRQVKSIQITLDGSEEFHDRRRYLLGGKPTFQKIIQNIKEVLETTSLSIAIRINIDYRNKMSIIALIDDLVSEGLSGRDNLNIYFAPVESRTQECHGVCGSTMGKKDYGDLEVELYRYAYEKKLTVIPKPAQFSGICTALKVDDLVILPNGDLHKCLETVSENHHKVGSIFALKNLVNDPRYQQWLNWSPFQEKTCTNCKLLPTCSGSCAQKYLNPENLQGEAALPCPSWKHKLHEKLFWMAEGKGMVSRSTDWNDEISATDISTLKAGVKK</sequence>
<dbReference type="InterPro" id="IPR007197">
    <property type="entry name" value="rSAM"/>
</dbReference>
<gene>
    <name evidence="8" type="ORF">PMH09_18805</name>
</gene>
<evidence type="ECO:0000256" key="5">
    <source>
        <dbReference type="ARBA" id="ARBA00023004"/>
    </source>
</evidence>
<dbReference type="SUPFAM" id="SSF102114">
    <property type="entry name" value="Radical SAM enzymes"/>
    <property type="match status" value="1"/>
</dbReference>
<evidence type="ECO:0000256" key="6">
    <source>
        <dbReference type="ARBA" id="ARBA00023014"/>
    </source>
</evidence>
<dbReference type="EMBL" id="JAQOSQ010000029">
    <property type="protein sequence ID" value="MDJ1185242.1"/>
    <property type="molecule type" value="Genomic_DNA"/>
</dbReference>
<evidence type="ECO:0000313" key="9">
    <source>
        <dbReference type="Proteomes" id="UP001232992"/>
    </source>
</evidence>
<reference evidence="8 9" key="1">
    <citation type="submission" date="2023-01" db="EMBL/GenBank/DDBJ databases">
        <title>Novel diversity within Roseofilum (Cyanobacteria; Desertifilaceae) from marine benthic mats with descriptions of four novel species.</title>
        <authorList>
            <person name="Wang Y."/>
            <person name="Berthold D.E."/>
            <person name="Hu J."/>
            <person name="Lefler F.W."/>
            <person name="Laughinghouse H.D. IV."/>
        </authorList>
    </citation>
    <scope>NUCLEOTIDE SEQUENCE [LARGE SCALE GENOMIC DNA]</scope>
    <source>
        <strain evidence="8 9">BLCC-M143</strain>
    </source>
</reference>
<keyword evidence="5" id="KW-0408">Iron</keyword>
<keyword evidence="2" id="KW-0004">4Fe-4S</keyword>
<evidence type="ECO:0000256" key="4">
    <source>
        <dbReference type="ARBA" id="ARBA00022723"/>
    </source>
</evidence>
<comment type="caution">
    <text evidence="8">The sequence shown here is derived from an EMBL/GenBank/DDBJ whole genome shotgun (WGS) entry which is preliminary data.</text>
</comment>
<dbReference type="Pfam" id="PF04055">
    <property type="entry name" value="Radical_SAM"/>
    <property type="match status" value="1"/>
</dbReference>
<dbReference type="InterPro" id="IPR013785">
    <property type="entry name" value="Aldolase_TIM"/>
</dbReference>
<dbReference type="Proteomes" id="UP001232992">
    <property type="component" value="Unassembled WGS sequence"/>
</dbReference>
<proteinExistence type="predicted"/>
<feature type="domain" description="Radical SAM core" evidence="7">
    <location>
        <begin position="84"/>
        <end position="331"/>
    </location>
</feature>
<keyword evidence="6" id="KW-0411">Iron-sulfur</keyword>
<organism evidence="8 9">
    <name type="scientific">Roseofilum casamattae BLCC-M143</name>
    <dbReference type="NCBI Taxonomy" id="3022442"/>
    <lineage>
        <taxon>Bacteria</taxon>
        <taxon>Bacillati</taxon>
        <taxon>Cyanobacteriota</taxon>
        <taxon>Cyanophyceae</taxon>
        <taxon>Desertifilales</taxon>
        <taxon>Desertifilaceae</taxon>
        <taxon>Roseofilum</taxon>
        <taxon>Roseofilum casamattae</taxon>
    </lineage>
</organism>
<dbReference type="PANTHER" id="PTHR43787">
    <property type="entry name" value="FEMO COFACTOR BIOSYNTHESIS PROTEIN NIFB-RELATED"/>
    <property type="match status" value="1"/>
</dbReference>
<accession>A0ABT7C2E9</accession>
<keyword evidence="4" id="KW-0479">Metal-binding</keyword>
<dbReference type="InterPro" id="IPR023885">
    <property type="entry name" value="4Fe4S-binding_SPASM_dom"/>
</dbReference>
<evidence type="ECO:0000259" key="7">
    <source>
        <dbReference type="PROSITE" id="PS51918"/>
    </source>
</evidence>
<dbReference type="PROSITE" id="PS51918">
    <property type="entry name" value="RADICAL_SAM"/>
    <property type="match status" value="1"/>
</dbReference>
<dbReference type="PANTHER" id="PTHR43787:SF3">
    <property type="entry name" value="ARYLSULFATASE REGULATORY PROTEIN"/>
    <property type="match status" value="1"/>
</dbReference>
<keyword evidence="3" id="KW-0949">S-adenosyl-L-methionine</keyword>
<dbReference type="Gene3D" id="3.20.20.70">
    <property type="entry name" value="Aldolase class I"/>
    <property type="match status" value="1"/>
</dbReference>
<dbReference type="SFLD" id="SFLDG01067">
    <property type="entry name" value="SPASM/twitch_domain_containing"/>
    <property type="match status" value="1"/>
</dbReference>
<evidence type="ECO:0000313" key="8">
    <source>
        <dbReference type="EMBL" id="MDJ1185242.1"/>
    </source>
</evidence>
<dbReference type="NCBIfam" id="TIGR04085">
    <property type="entry name" value="rSAM_more_4Fe4S"/>
    <property type="match status" value="1"/>
</dbReference>
<dbReference type="SFLD" id="SFLDS00029">
    <property type="entry name" value="Radical_SAM"/>
    <property type="match status" value="1"/>
</dbReference>
<evidence type="ECO:0000256" key="1">
    <source>
        <dbReference type="ARBA" id="ARBA00001966"/>
    </source>
</evidence>